<dbReference type="InterPro" id="IPR036291">
    <property type="entry name" value="NAD(P)-bd_dom_sf"/>
</dbReference>
<proteinExistence type="inferred from homology"/>
<feature type="domain" description="NAD-dependent epimerase/dehydratase" evidence="3">
    <location>
        <begin position="5"/>
        <end position="242"/>
    </location>
</feature>
<dbReference type="Pfam" id="PF01370">
    <property type="entry name" value="Epimerase"/>
    <property type="match status" value="1"/>
</dbReference>
<evidence type="ECO:0000259" key="3">
    <source>
        <dbReference type="Pfam" id="PF01370"/>
    </source>
</evidence>
<organism evidence="4 5">
    <name type="scientific">Lacticaseibacillus pabuli</name>
    <dbReference type="NCBI Taxonomy" id="3025672"/>
    <lineage>
        <taxon>Bacteria</taxon>
        <taxon>Bacillati</taxon>
        <taxon>Bacillota</taxon>
        <taxon>Bacilli</taxon>
        <taxon>Lactobacillales</taxon>
        <taxon>Lactobacillaceae</taxon>
        <taxon>Lacticaseibacillus</taxon>
    </lineage>
</organism>
<evidence type="ECO:0000256" key="2">
    <source>
        <dbReference type="ARBA" id="ARBA00023445"/>
    </source>
</evidence>
<keyword evidence="5" id="KW-1185">Reference proteome</keyword>
<comment type="similarity">
    <text evidence="2">Belongs to the NAD(P)-dependent epimerase/dehydratase family. Dihydroflavonol-4-reductase subfamily.</text>
</comment>
<evidence type="ECO:0000313" key="5">
    <source>
        <dbReference type="Proteomes" id="UP001220377"/>
    </source>
</evidence>
<dbReference type="SUPFAM" id="SSF51735">
    <property type="entry name" value="NAD(P)-binding Rossmann-fold domains"/>
    <property type="match status" value="1"/>
</dbReference>
<dbReference type="RefSeq" id="WP_274259392.1">
    <property type="nucleotide sequence ID" value="NZ_CP117884.1"/>
</dbReference>
<dbReference type="InterPro" id="IPR001509">
    <property type="entry name" value="Epimerase_deHydtase"/>
</dbReference>
<evidence type="ECO:0000256" key="1">
    <source>
        <dbReference type="ARBA" id="ARBA00023002"/>
    </source>
</evidence>
<dbReference type="EMBL" id="CP117884">
    <property type="protein sequence ID" value="WDF82126.1"/>
    <property type="molecule type" value="Genomic_DNA"/>
</dbReference>
<protein>
    <submittedName>
        <fullName evidence="4">NAD-dependent epimerase/dehydratase family protein</fullName>
    </submittedName>
</protein>
<accession>A0ABY7WPT4</accession>
<name>A0ABY7WPT4_9LACO</name>
<dbReference type="Proteomes" id="UP001220377">
    <property type="component" value="Chromosome"/>
</dbReference>
<dbReference type="Gene3D" id="3.40.50.720">
    <property type="entry name" value="NAD(P)-binding Rossmann-like Domain"/>
    <property type="match status" value="1"/>
</dbReference>
<gene>
    <name evidence="4" type="ORF">PQ472_09520</name>
</gene>
<sequence length="340" mass="36240">MTQTILVTGANGFLAMHIIKDLLIKGYNVRGTVRSQAKADEVTAAMKANKVAHPENLSFVMLDLTKDAGWDDALAGVDGVMSVAAPVFVNGEKTSDAMANTATEGTLRILKAAEKAGVKRVVMTGNFGAVGFSNLDPNRTTTEADWTDPDQPGLSLYERSKLIAERAAWDYMTKSSSGMELVTVNAGAMLGTALDSHVSGSFGIIKNLFTGRRLPNLPFTVVAADDVAAMHVLAMAEPKAAGHRFLAVADHSIDYKTIKALIRAQRPALAGKLSNKAIPNWLLSVLAPFNKDAREANNMLHLSRKVSNAAARNVLGWQPKFTAEAAVLAAVDELAKNKAI</sequence>
<dbReference type="InterPro" id="IPR050425">
    <property type="entry name" value="NAD(P)_dehydrat-like"/>
</dbReference>
<dbReference type="PANTHER" id="PTHR10366">
    <property type="entry name" value="NAD DEPENDENT EPIMERASE/DEHYDRATASE"/>
    <property type="match status" value="1"/>
</dbReference>
<keyword evidence="1" id="KW-0560">Oxidoreductase</keyword>
<evidence type="ECO:0000313" key="4">
    <source>
        <dbReference type="EMBL" id="WDF82126.1"/>
    </source>
</evidence>
<dbReference type="PANTHER" id="PTHR10366:SF564">
    <property type="entry name" value="STEROL-4-ALPHA-CARBOXYLATE 3-DEHYDROGENASE, DECARBOXYLATING"/>
    <property type="match status" value="1"/>
</dbReference>
<reference evidence="4 5" key="1">
    <citation type="submission" date="2023-02" db="EMBL/GenBank/DDBJ databases">
        <title>Genome sequence of Lacticaseibacillus sp. KACC 23028.</title>
        <authorList>
            <person name="Kim S."/>
            <person name="Heo J."/>
            <person name="Kwon S.-W."/>
        </authorList>
    </citation>
    <scope>NUCLEOTIDE SEQUENCE [LARGE SCALE GENOMIC DNA]</scope>
    <source>
        <strain evidence="4 5">KACC 23028</strain>
    </source>
</reference>